<reference evidence="2" key="1">
    <citation type="submission" date="2021-08" db="EMBL/GenBank/DDBJ databases">
        <title>Comparative analyses of Brucepasteria parasyntrophica and Teretinema zuelzerae.</title>
        <authorList>
            <person name="Song Y."/>
            <person name="Brune A."/>
        </authorList>
    </citation>
    <scope>NUCLEOTIDE SEQUENCE</scope>
    <source>
        <strain evidence="2">DSM 1903</strain>
    </source>
</reference>
<dbReference type="AlphaFoldDB" id="A0AAE3JMA5"/>
<sequence length="139" mass="14630">MKKGIGMALALAAAACAWAGDVETTLTIDQVAPGTGELYVGIFDSEEGLKKREPVAKMKLEAAGSTVSANVALAPGDYYITVYQDINGNGKMDANLIGMPKEPVGIANYSGKGIPGGYEKHKLRIDESNTRVTIVLSRL</sequence>
<evidence type="ECO:0000313" key="2">
    <source>
        <dbReference type="EMBL" id="MCD1655544.1"/>
    </source>
</evidence>
<feature type="chain" id="PRO_5041936416" evidence="1">
    <location>
        <begin position="20"/>
        <end position="139"/>
    </location>
</feature>
<dbReference type="PROSITE" id="PS51257">
    <property type="entry name" value="PROKAR_LIPOPROTEIN"/>
    <property type="match status" value="1"/>
</dbReference>
<accession>A0AAE3JMA5</accession>
<evidence type="ECO:0000256" key="1">
    <source>
        <dbReference type="SAM" id="SignalP"/>
    </source>
</evidence>
<comment type="caution">
    <text evidence="2">The sequence shown here is derived from an EMBL/GenBank/DDBJ whole genome shotgun (WGS) entry which is preliminary data.</text>
</comment>
<dbReference type="InterPro" id="IPR018673">
    <property type="entry name" value="DUF2141"/>
</dbReference>
<gene>
    <name evidence="2" type="ORF">K7J14_12660</name>
</gene>
<evidence type="ECO:0000313" key="3">
    <source>
        <dbReference type="Proteomes" id="UP001198163"/>
    </source>
</evidence>
<dbReference type="Proteomes" id="UP001198163">
    <property type="component" value="Unassembled WGS sequence"/>
</dbReference>
<keyword evidence="3" id="KW-1185">Reference proteome</keyword>
<dbReference type="Pfam" id="PF09912">
    <property type="entry name" value="DUF2141"/>
    <property type="match status" value="1"/>
</dbReference>
<dbReference type="RefSeq" id="WP_230756882.1">
    <property type="nucleotide sequence ID" value="NZ_JAINWA010000003.1"/>
</dbReference>
<protein>
    <submittedName>
        <fullName evidence="2">DUF2141 domain-containing protein</fullName>
    </submittedName>
</protein>
<keyword evidence="1" id="KW-0732">Signal</keyword>
<proteinExistence type="predicted"/>
<dbReference type="EMBL" id="JAINWA010000003">
    <property type="protein sequence ID" value="MCD1655544.1"/>
    <property type="molecule type" value="Genomic_DNA"/>
</dbReference>
<organism evidence="2 3">
    <name type="scientific">Teretinema zuelzerae</name>
    <dbReference type="NCBI Taxonomy" id="156"/>
    <lineage>
        <taxon>Bacteria</taxon>
        <taxon>Pseudomonadati</taxon>
        <taxon>Spirochaetota</taxon>
        <taxon>Spirochaetia</taxon>
        <taxon>Spirochaetales</taxon>
        <taxon>Treponemataceae</taxon>
        <taxon>Teretinema</taxon>
    </lineage>
</organism>
<feature type="signal peptide" evidence="1">
    <location>
        <begin position="1"/>
        <end position="19"/>
    </location>
</feature>
<name>A0AAE3JMA5_9SPIR</name>